<dbReference type="HAMAP" id="MF_01384">
    <property type="entry name" value="UreD"/>
    <property type="match status" value="1"/>
</dbReference>
<dbReference type="EMBL" id="BJCL01000002">
    <property type="protein sequence ID" value="GCL62180.1"/>
    <property type="molecule type" value="Genomic_DNA"/>
</dbReference>
<dbReference type="GO" id="GO:0016151">
    <property type="term" value="F:nickel cation binding"/>
    <property type="evidence" value="ECO:0007669"/>
    <property type="project" value="UniProtKB-UniRule"/>
</dbReference>
<dbReference type="OrthoDB" id="9798842at2"/>
<evidence type="ECO:0000256" key="2">
    <source>
        <dbReference type="ARBA" id="ARBA00023186"/>
    </source>
</evidence>
<evidence type="ECO:0000256" key="3">
    <source>
        <dbReference type="HAMAP-Rule" id="MF_01384"/>
    </source>
</evidence>
<reference evidence="5" key="1">
    <citation type="submission" date="2019-03" db="EMBL/GenBank/DDBJ databases">
        <title>Aquabacterium pictum sp.nov., the first bacteriochlorophyll a-containing freshwater bacterium in the genus Aquabacterium of the class Betaproteobacteria.</title>
        <authorList>
            <person name="Hirose S."/>
            <person name="Tank M."/>
            <person name="Hara E."/>
            <person name="Tamaki H."/>
            <person name="Takaichi S."/>
            <person name="Haruta S."/>
            <person name="Hanada S."/>
        </authorList>
    </citation>
    <scope>NUCLEOTIDE SEQUENCE [LARGE SCALE GENOMIC DNA]</scope>
    <source>
        <strain evidence="5">W35</strain>
    </source>
</reference>
<dbReference type="RefSeq" id="WP_137731918.1">
    <property type="nucleotide sequence ID" value="NZ_BJCL01000002.1"/>
</dbReference>
<comment type="function">
    <text evidence="3">Required for maturation of urease via the functional incorporation of the urease nickel metallocenter.</text>
</comment>
<dbReference type="GO" id="GO:0005737">
    <property type="term" value="C:cytoplasm"/>
    <property type="evidence" value="ECO:0007669"/>
    <property type="project" value="UniProtKB-SubCell"/>
</dbReference>
<dbReference type="InterPro" id="IPR002669">
    <property type="entry name" value="UreD"/>
</dbReference>
<keyword evidence="2 3" id="KW-0143">Chaperone</keyword>
<keyword evidence="3" id="KW-0996">Nickel insertion</keyword>
<protein>
    <recommendedName>
        <fullName evidence="3">Urease accessory protein UreD</fullName>
    </recommendedName>
</protein>
<evidence type="ECO:0000256" key="1">
    <source>
        <dbReference type="ARBA" id="ARBA00007177"/>
    </source>
</evidence>
<dbReference type="Pfam" id="PF01774">
    <property type="entry name" value="UreD"/>
    <property type="match status" value="1"/>
</dbReference>
<comment type="subcellular location">
    <subcellularLocation>
        <location evidence="3">Cytoplasm</location>
    </subcellularLocation>
</comment>
<dbReference type="PANTHER" id="PTHR33643">
    <property type="entry name" value="UREASE ACCESSORY PROTEIN D"/>
    <property type="match status" value="1"/>
</dbReference>
<evidence type="ECO:0000313" key="4">
    <source>
        <dbReference type="EMBL" id="GCL62180.1"/>
    </source>
</evidence>
<comment type="caution">
    <text evidence="4">The sequence shown here is derived from an EMBL/GenBank/DDBJ whole genome shotgun (WGS) entry which is preliminary data.</text>
</comment>
<comment type="subunit">
    <text evidence="3">UreD, UreF and UreG form a complex that acts as a GTP-hydrolysis-dependent molecular chaperone, activating the urease apoprotein by helping to assemble the nickel containing metallocenter of UreC. The UreE protein probably delivers the nickel.</text>
</comment>
<organism evidence="4 5">
    <name type="scientific">Pseudaquabacterium pictum</name>
    <dbReference type="NCBI Taxonomy" id="2315236"/>
    <lineage>
        <taxon>Bacteria</taxon>
        <taxon>Pseudomonadati</taxon>
        <taxon>Pseudomonadota</taxon>
        <taxon>Betaproteobacteria</taxon>
        <taxon>Burkholderiales</taxon>
        <taxon>Sphaerotilaceae</taxon>
        <taxon>Pseudaquabacterium</taxon>
    </lineage>
</organism>
<accession>A0A480AN56</accession>
<dbReference type="PANTHER" id="PTHR33643:SF1">
    <property type="entry name" value="UREASE ACCESSORY PROTEIN D"/>
    <property type="match status" value="1"/>
</dbReference>
<name>A0A480AN56_9BURK</name>
<dbReference type="Proteomes" id="UP000301751">
    <property type="component" value="Unassembled WGS sequence"/>
</dbReference>
<proteinExistence type="inferred from homology"/>
<keyword evidence="3" id="KW-0963">Cytoplasm</keyword>
<evidence type="ECO:0000313" key="5">
    <source>
        <dbReference type="Proteomes" id="UP000301751"/>
    </source>
</evidence>
<sequence length="280" mass="29941">MGWHGHLHLHYTRTGARTSALDRHHGPLRVLQRLYPEGEAICHHVLVHPPGGVVGGDVLSLQAELDAGSHAVITTPGATRFYRSDGLLAEQTVQASLAAGARLEWLPMETIAYRGCQVHNSLHFDLAPGAQMLGWDVLALGLPAAGAAFDAGRYRQHITLPGVWQERGLFDGSDGLLLHSPLGLAGHTVSASLWLAEGIGPGQTLDRARTEALVDAARALIDGSDLATTAGVSAPHPSLLVLRALGHRVEPVMALLQAVRGAWRQLHWGLAAHPPRVWRT</sequence>
<dbReference type="AlphaFoldDB" id="A0A480AN56"/>
<keyword evidence="5" id="KW-1185">Reference proteome</keyword>
<gene>
    <name evidence="3 4" type="primary">ureD</name>
    <name evidence="4" type="ORF">AQPW35_12610</name>
</gene>
<comment type="similarity">
    <text evidence="1 3">Belongs to the UreD family.</text>
</comment>